<keyword evidence="1" id="KW-0812">Transmembrane</keyword>
<dbReference type="Proteomes" id="UP000248423">
    <property type="component" value="Unassembled WGS sequence"/>
</dbReference>
<keyword evidence="2" id="KW-0732">Signal</keyword>
<reference evidence="3 4" key="1">
    <citation type="submission" date="2018-02" db="EMBL/GenBank/DDBJ databases">
        <title>The genomes of Aspergillus section Nigri reveals drivers in fungal speciation.</title>
        <authorList>
            <consortium name="DOE Joint Genome Institute"/>
            <person name="Vesth T.C."/>
            <person name="Nybo J."/>
            <person name="Theobald S."/>
            <person name="Brandl J."/>
            <person name="Frisvad J.C."/>
            <person name="Nielsen K.F."/>
            <person name="Lyhne E.K."/>
            <person name="Kogle M.E."/>
            <person name="Kuo A."/>
            <person name="Riley R."/>
            <person name="Clum A."/>
            <person name="Nolan M."/>
            <person name="Lipzen A."/>
            <person name="Salamov A."/>
            <person name="Henrissat B."/>
            <person name="Wiebenga A."/>
            <person name="De vries R.P."/>
            <person name="Grigoriev I.V."/>
            <person name="Mortensen U.H."/>
            <person name="Andersen M.R."/>
            <person name="Baker S.E."/>
        </authorList>
    </citation>
    <scope>NUCLEOTIDE SEQUENCE [LARGE SCALE GENOMIC DNA]</scope>
    <source>
        <strain evidence="3 4">CBS 121057</strain>
    </source>
</reference>
<dbReference type="VEuPathDB" id="FungiDB:BO78DRAFT_400016"/>
<dbReference type="AlphaFoldDB" id="A0A319DZB2"/>
<sequence length="64" mass="7186">MACLSLCISLLLFTASTSVPSYVSRQAFVFCFLLSLPFTISHGIIYFFQQGYMQMRQIIVAPPS</sequence>
<feature type="transmembrane region" description="Helical" evidence="1">
    <location>
        <begin position="27"/>
        <end position="48"/>
    </location>
</feature>
<evidence type="ECO:0000313" key="3">
    <source>
        <dbReference type="EMBL" id="PYI03142.1"/>
    </source>
</evidence>
<dbReference type="OrthoDB" id="10525611at2759"/>
<accession>A0A319DZB2</accession>
<feature type="signal peptide" evidence="2">
    <location>
        <begin position="1"/>
        <end position="18"/>
    </location>
</feature>
<evidence type="ECO:0000256" key="1">
    <source>
        <dbReference type="SAM" id="Phobius"/>
    </source>
</evidence>
<keyword evidence="4" id="KW-1185">Reference proteome</keyword>
<protein>
    <recommendedName>
        <fullName evidence="5">Secreted peptide</fullName>
    </recommendedName>
</protein>
<keyword evidence="1" id="KW-0472">Membrane</keyword>
<gene>
    <name evidence="3" type="ORF">BO78DRAFT_400016</name>
</gene>
<feature type="chain" id="PRO_5016440450" description="Secreted peptide" evidence="2">
    <location>
        <begin position="19"/>
        <end position="64"/>
    </location>
</feature>
<keyword evidence="1" id="KW-1133">Transmembrane helix</keyword>
<evidence type="ECO:0008006" key="5">
    <source>
        <dbReference type="Google" id="ProtNLM"/>
    </source>
</evidence>
<dbReference type="EMBL" id="KZ826384">
    <property type="protein sequence ID" value="PYI03142.1"/>
    <property type="molecule type" value="Genomic_DNA"/>
</dbReference>
<proteinExistence type="predicted"/>
<organism evidence="3 4">
    <name type="scientific">Aspergillus sclerotiicarbonarius (strain CBS 121057 / IBT 28362)</name>
    <dbReference type="NCBI Taxonomy" id="1448318"/>
    <lineage>
        <taxon>Eukaryota</taxon>
        <taxon>Fungi</taxon>
        <taxon>Dikarya</taxon>
        <taxon>Ascomycota</taxon>
        <taxon>Pezizomycotina</taxon>
        <taxon>Eurotiomycetes</taxon>
        <taxon>Eurotiomycetidae</taxon>
        <taxon>Eurotiales</taxon>
        <taxon>Aspergillaceae</taxon>
        <taxon>Aspergillus</taxon>
        <taxon>Aspergillus subgen. Circumdati</taxon>
    </lineage>
</organism>
<evidence type="ECO:0000313" key="4">
    <source>
        <dbReference type="Proteomes" id="UP000248423"/>
    </source>
</evidence>
<name>A0A319DZB2_ASPSB</name>
<evidence type="ECO:0000256" key="2">
    <source>
        <dbReference type="SAM" id="SignalP"/>
    </source>
</evidence>